<keyword evidence="3 6" id="KW-0812">Transmembrane</keyword>
<evidence type="ECO:0000313" key="9">
    <source>
        <dbReference type="Proteomes" id="UP001595548"/>
    </source>
</evidence>
<dbReference type="PANTHER" id="PTHR36115:SF10">
    <property type="entry name" value="RDD DOMAIN-CONTAINING PROTEIN"/>
    <property type="match status" value="1"/>
</dbReference>
<keyword evidence="4 6" id="KW-1133">Transmembrane helix</keyword>
<dbReference type="InterPro" id="IPR010432">
    <property type="entry name" value="RDD"/>
</dbReference>
<feature type="transmembrane region" description="Helical" evidence="6">
    <location>
        <begin position="67"/>
        <end position="87"/>
    </location>
</feature>
<evidence type="ECO:0000256" key="4">
    <source>
        <dbReference type="ARBA" id="ARBA00022989"/>
    </source>
</evidence>
<proteinExistence type="predicted"/>
<gene>
    <name evidence="8" type="ORF">ACFOEB_08375</name>
</gene>
<dbReference type="EMBL" id="JBHRTL010000006">
    <property type="protein sequence ID" value="MFC3155213.1"/>
    <property type="molecule type" value="Genomic_DNA"/>
</dbReference>
<evidence type="ECO:0000256" key="3">
    <source>
        <dbReference type="ARBA" id="ARBA00022692"/>
    </source>
</evidence>
<reference evidence="9" key="1">
    <citation type="journal article" date="2019" name="Int. J. Syst. Evol. Microbiol.">
        <title>The Global Catalogue of Microorganisms (GCM) 10K type strain sequencing project: providing services to taxonomists for standard genome sequencing and annotation.</title>
        <authorList>
            <consortium name="The Broad Institute Genomics Platform"/>
            <consortium name="The Broad Institute Genome Sequencing Center for Infectious Disease"/>
            <person name="Wu L."/>
            <person name="Ma J."/>
        </authorList>
    </citation>
    <scope>NUCLEOTIDE SEQUENCE [LARGE SCALE GENOMIC DNA]</scope>
    <source>
        <strain evidence="9">KCTC 52141</strain>
    </source>
</reference>
<dbReference type="PANTHER" id="PTHR36115">
    <property type="entry name" value="PROLINE-RICH ANTIGEN HOMOLOG-RELATED"/>
    <property type="match status" value="1"/>
</dbReference>
<dbReference type="Proteomes" id="UP001595548">
    <property type="component" value="Unassembled WGS sequence"/>
</dbReference>
<evidence type="ECO:0000313" key="8">
    <source>
        <dbReference type="EMBL" id="MFC3155213.1"/>
    </source>
</evidence>
<accession>A0ABV7HR35</accession>
<dbReference type="RefSeq" id="WP_339615422.1">
    <property type="nucleotide sequence ID" value="NZ_AP031500.1"/>
</dbReference>
<evidence type="ECO:0000256" key="5">
    <source>
        <dbReference type="ARBA" id="ARBA00023136"/>
    </source>
</evidence>
<dbReference type="Pfam" id="PF06271">
    <property type="entry name" value="RDD"/>
    <property type="match status" value="1"/>
</dbReference>
<feature type="transmembrane region" description="Helical" evidence="6">
    <location>
        <begin position="34"/>
        <end position="55"/>
    </location>
</feature>
<name>A0ABV7HR35_9GAMM</name>
<protein>
    <submittedName>
        <fullName evidence="8">RDD family protein</fullName>
    </submittedName>
</protein>
<evidence type="ECO:0000256" key="6">
    <source>
        <dbReference type="SAM" id="Phobius"/>
    </source>
</evidence>
<organism evidence="8 9">
    <name type="scientific">Gilvimarinus japonicus</name>
    <dbReference type="NCBI Taxonomy" id="1796469"/>
    <lineage>
        <taxon>Bacteria</taxon>
        <taxon>Pseudomonadati</taxon>
        <taxon>Pseudomonadota</taxon>
        <taxon>Gammaproteobacteria</taxon>
        <taxon>Cellvibrionales</taxon>
        <taxon>Cellvibrionaceae</taxon>
        <taxon>Gilvimarinus</taxon>
    </lineage>
</organism>
<feature type="domain" description="RDD" evidence="7">
    <location>
        <begin position="20"/>
        <end position="152"/>
    </location>
</feature>
<sequence length="162" mass="17749">MPQQKPKEQPSSARVVAASAGVVKRLAAAVYDSLLIMAISLAYSATLLAVKTLVLGEAIAPGEKAQMGIFGFIGWVIIWVGFYVIFWQRFGQTLGMKAWRLKLTDSSGNKPTIGQCLLRCFLGGLSLACLGLGYFWLWLDPERLTLHDRLSGTRVLQLPKGH</sequence>
<evidence type="ECO:0000256" key="2">
    <source>
        <dbReference type="ARBA" id="ARBA00022475"/>
    </source>
</evidence>
<keyword evidence="2" id="KW-1003">Cell membrane</keyword>
<comment type="caution">
    <text evidence="8">The sequence shown here is derived from an EMBL/GenBank/DDBJ whole genome shotgun (WGS) entry which is preliminary data.</text>
</comment>
<dbReference type="InterPro" id="IPR051791">
    <property type="entry name" value="Pra-immunoreactive"/>
</dbReference>
<keyword evidence="9" id="KW-1185">Reference proteome</keyword>
<feature type="transmembrane region" description="Helical" evidence="6">
    <location>
        <begin position="116"/>
        <end position="139"/>
    </location>
</feature>
<evidence type="ECO:0000259" key="7">
    <source>
        <dbReference type="Pfam" id="PF06271"/>
    </source>
</evidence>
<comment type="subcellular location">
    <subcellularLocation>
        <location evidence="1">Cell membrane</location>
        <topology evidence="1">Multi-pass membrane protein</topology>
    </subcellularLocation>
</comment>
<keyword evidence="5 6" id="KW-0472">Membrane</keyword>
<evidence type="ECO:0000256" key="1">
    <source>
        <dbReference type="ARBA" id="ARBA00004651"/>
    </source>
</evidence>